<dbReference type="Proteomes" id="UP001597299">
    <property type="component" value="Unassembled WGS sequence"/>
</dbReference>
<accession>A0ABW4Z3X0</accession>
<evidence type="ECO:0000313" key="3">
    <source>
        <dbReference type="Proteomes" id="UP001597299"/>
    </source>
</evidence>
<dbReference type="RefSeq" id="WP_213355612.1">
    <property type="nucleotide sequence ID" value="NZ_JAHBGB010000044.1"/>
</dbReference>
<keyword evidence="1" id="KW-1133">Transmembrane helix</keyword>
<dbReference type="Pfam" id="PF05656">
    <property type="entry name" value="DUF805"/>
    <property type="match status" value="1"/>
</dbReference>
<dbReference type="EMBL" id="JBHUHD010000001">
    <property type="protein sequence ID" value="MFD2143319.1"/>
    <property type="molecule type" value="Genomic_DNA"/>
</dbReference>
<evidence type="ECO:0000256" key="1">
    <source>
        <dbReference type="SAM" id="Phobius"/>
    </source>
</evidence>
<reference evidence="3" key="1">
    <citation type="journal article" date="2019" name="Int. J. Syst. Evol. Microbiol.">
        <title>The Global Catalogue of Microorganisms (GCM) 10K type strain sequencing project: providing services to taxonomists for standard genome sequencing and annotation.</title>
        <authorList>
            <consortium name="The Broad Institute Genomics Platform"/>
            <consortium name="The Broad Institute Genome Sequencing Center for Infectious Disease"/>
            <person name="Wu L."/>
            <person name="Ma J."/>
        </authorList>
    </citation>
    <scope>NUCLEOTIDE SEQUENCE [LARGE SCALE GENOMIC DNA]</scope>
    <source>
        <strain evidence="3">CCM 7435</strain>
    </source>
</reference>
<feature type="transmembrane region" description="Helical" evidence="1">
    <location>
        <begin position="93"/>
        <end position="113"/>
    </location>
</feature>
<dbReference type="PANTHER" id="PTHR34980:SF2">
    <property type="entry name" value="INNER MEMBRANE PROTEIN YHAH-RELATED"/>
    <property type="match status" value="1"/>
</dbReference>
<comment type="caution">
    <text evidence="2">The sequence shown here is derived from an EMBL/GenBank/DDBJ whole genome shotgun (WGS) entry which is preliminary data.</text>
</comment>
<name>A0ABW4Z3X0_9HYPH</name>
<dbReference type="PANTHER" id="PTHR34980">
    <property type="entry name" value="INNER MEMBRANE PROTEIN-RELATED-RELATED"/>
    <property type="match status" value="1"/>
</dbReference>
<evidence type="ECO:0000313" key="2">
    <source>
        <dbReference type="EMBL" id="MFD2143319.1"/>
    </source>
</evidence>
<feature type="transmembrane region" description="Helical" evidence="1">
    <location>
        <begin position="26"/>
        <end position="55"/>
    </location>
</feature>
<organism evidence="2 3">
    <name type="scientific">Ancylobacter oerskovii</name>
    <dbReference type="NCBI Taxonomy" id="459519"/>
    <lineage>
        <taxon>Bacteria</taxon>
        <taxon>Pseudomonadati</taxon>
        <taxon>Pseudomonadota</taxon>
        <taxon>Alphaproteobacteria</taxon>
        <taxon>Hyphomicrobiales</taxon>
        <taxon>Xanthobacteraceae</taxon>
        <taxon>Ancylobacter</taxon>
    </lineage>
</organism>
<protein>
    <submittedName>
        <fullName evidence="2">DUF805 domain-containing protein</fullName>
    </submittedName>
</protein>
<keyword evidence="1" id="KW-0472">Membrane</keyword>
<gene>
    <name evidence="2" type="ORF">ACFSNC_23165</name>
</gene>
<dbReference type="InterPro" id="IPR008523">
    <property type="entry name" value="DUF805"/>
</dbReference>
<keyword evidence="1" id="KW-0812">Transmembrane</keyword>
<sequence>MGFTQAIASVLGKYATFEGRAPRSEYWWWVLFTILLNWVLSFADLALFGAFSFIATGDVHVFTPLTTIVGIALILPCIAVAVRRFHDMNRTGWWVLIGLTGIGALVLFFWFMVKGTEGPNRFGEDPLMRY</sequence>
<feature type="transmembrane region" description="Helical" evidence="1">
    <location>
        <begin position="61"/>
        <end position="81"/>
    </location>
</feature>
<keyword evidence="3" id="KW-1185">Reference proteome</keyword>
<proteinExistence type="predicted"/>